<comment type="subcellular location">
    <subcellularLocation>
        <location evidence="1">Cell membrane</location>
        <topology evidence="1">Multi-pass membrane protein</topology>
    </subcellularLocation>
</comment>
<evidence type="ECO:0000256" key="2">
    <source>
        <dbReference type="ARBA" id="ARBA00022475"/>
    </source>
</evidence>
<evidence type="ECO:0000256" key="1">
    <source>
        <dbReference type="ARBA" id="ARBA00004651"/>
    </source>
</evidence>
<keyword evidence="5 6" id="KW-0472">Membrane</keyword>
<sequence length="329" mass="34850">MDILLTSLQQILSPVTAAYALAAIGLNLHFGFTGLLNFGQAGFLAIGAYGFAIAVLSLHLPTIVALLVAIALAVGFALLIGIPTLRLRADYLAIVTIAAAEIIRFTVNSSVLAGITGGAQGINNNETMGTSYSLDFKAINPFPEGRIDLGPWVFTSTQLWIATLTWIAVAVASLLVWLLMRSPWGLTVKGIREDEDALRSLGKNVNLYKMQSLVLGGVLGAIAGIMLVLPAAISPGDFNSRLTFNLFTILLLGGAATVLGPVLGAIVFWVVLQASDQLIQLGSRHGWFGGLADASQLRFTVVGIVLVLLIVFRPQGILGNRKELAFDDK</sequence>
<keyword evidence="2" id="KW-1003">Cell membrane</keyword>
<keyword evidence="4 6" id="KW-1133">Transmembrane helix</keyword>
<proteinExistence type="predicted"/>
<evidence type="ECO:0000256" key="4">
    <source>
        <dbReference type="ARBA" id="ARBA00022989"/>
    </source>
</evidence>
<feature type="transmembrane region" description="Helical" evidence="6">
    <location>
        <begin position="63"/>
        <end position="85"/>
    </location>
</feature>
<dbReference type="InterPro" id="IPR043428">
    <property type="entry name" value="LivM-like"/>
</dbReference>
<evidence type="ECO:0000256" key="5">
    <source>
        <dbReference type="ARBA" id="ARBA00023136"/>
    </source>
</evidence>
<evidence type="ECO:0000256" key="3">
    <source>
        <dbReference type="ARBA" id="ARBA00022692"/>
    </source>
</evidence>
<evidence type="ECO:0000256" key="6">
    <source>
        <dbReference type="SAM" id="Phobius"/>
    </source>
</evidence>
<feature type="transmembrane region" description="Helical" evidence="6">
    <location>
        <begin position="91"/>
        <end position="107"/>
    </location>
</feature>
<feature type="transmembrane region" description="Helical" evidence="6">
    <location>
        <begin position="38"/>
        <end position="56"/>
    </location>
</feature>
<name>A0A5N0VKC4_9PSEU</name>
<dbReference type="AlphaFoldDB" id="A0A5N0VKC4"/>
<dbReference type="OrthoDB" id="9814461at2"/>
<accession>A0A5N0VKC4</accession>
<dbReference type="InterPro" id="IPR001851">
    <property type="entry name" value="ABC_transp_permease"/>
</dbReference>
<keyword evidence="8" id="KW-1185">Reference proteome</keyword>
<dbReference type="GO" id="GO:0015658">
    <property type="term" value="F:branched-chain amino acid transmembrane transporter activity"/>
    <property type="evidence" value="ECO:0007669"/>
    <property type="project" value="InterPro"/>
</dbReference>
<dbReference type="GO" id="GO:0005886">
    <property type="term" value="C:plasma membrane"/>
    <property type="evidence" value="ECO:0007669"/>
    <property type="project" value="UniProtKB-SubCell"/>
</dbReference>
<reference evidence="7" key="1">
    <citation type="submission" date="2019-09" db="EMBL/GenBank/DDBJ databases">
        <authorList>
            <person name="Teo W.F.A."/>
            <person name="Duangmal K."/>
        </authorList>
    </citation>
    <scope>NUCLEOTIDE SEQUENCE [LARGE SCALE GENOMIC DNA]</scope>
    <source>
        <strain evidence="7">K81G1</strain>
    </source>
</reference>
<dbReference type="PANTHER" id="PTHR30482:SF10">
    <property type="entry name" value="HIGH-AFFINITY BRANCHED-CHAIN AMINO ACID TRANSPORT PROTEIN BRAE"/>
    <property type="match status" value="1"/>
</dbReference>
<dbReference type="Pfam" id="PF02653">
    <property type="entry name" value="BPD_transp_2"/>
    <property type="match status" value="1"/>
</dbReference>
<evidence type="ECO:0000313" key="7">
    <source>
        <dbReference type="EMBL" id="KAA9165610.1"/>
    </source>
</evidence>
<feature type="transmembrane region" description="Helical" evidence="6">
    <location>
        <begin position="213"/>
        <end position="232"/>
    </location>
</feature>
<feature type="transmembrane region" description="Helical" evidence="6">
    <location>
        <begin position="244"/>
        <end position="271"/>
    </location>
</feature>
<evidence type="ECO:0000313" key="8">
    <source>
        <dbReference type="Proteomes" id="UP000319769"/>
    </source>
</evidence>
<dbReference type="RefSeq" id="WP_144748603.1">
    <property type="nucleotide sequence ID" value="NZ_VMNW02000005.1"/>
</dbReference>
<dbReference type="CDD" id="cd06581">
    <property type="entry name" value="TM_PBP1_LivM_like"/>
    <property type="match status" value="1"/>
</dbReference>
<dbReference type="EMBL" id="VMNW02000005">
    <property type="protein sequence ID" value="KAA9165610.1"/>
    <property type="molecule type" value="Genomic_DNA"/>
</dbReference>
<gene>
    <name evidence="7" type="ORF">FPZ12_005970</name>
</gene>
<dbReference type="Proteomes" id="UP000319769">
    <property type="component" value="Unassembled WGS sequence"/>
</dbReference>
<feature type="transmembrane region" description="Helical" evidence="6">
    <location>
        <begin position="291"/>
        <end position="312"/>
    </location>
</feature>
<comment type="caution">
    <text evidence="7">The sequence shown here is derived from an EMBL/GenBank/DDBJ whole genome shotgun (WGS) entry which is preliminary data.</text>
</comment>
<organism evidence="7 8">
    <name type="scientific">Amycolatopsis acidicola</name>
    <dbReference type="NCBI Taxonomy" id="2596893"/>
    <lineage>
        <taxon>Bacteria</taxon>
        <taxon>Bacillati</taxon>
        <taxon>Actinomycetota</taxon>
        <taxon>Actinomycetes</taxon>
        <taxon>Pseudonocardiales</taxon>
        <taxon>Pseudonocardiaceae</taxon>
        <taxon>Amycolatopsis</taxon>
    </lineage>
</organism>
<keyword evidence="3 6" id="KW-0812">Transmembrane</keyword>
<dbReference type="PANTHER" id="PTHR30482">
    <property type="entry name" value="HIGH-AFFINITY BRANCHED-CHAIN AMINO ACID TRANSPORT SYSTEM PERMEASE"/>
    <property type="match status" value="1"/>
</dbReference>
<feature type="transmembrane region" description="Helical" evidence="6">
    <location>
        <begin position="159"/>
        <end position="180"/>
    </location>
</feature>
<protein>
    <submittedName>
        <fullName evidence="7">Branched-chain amino acid ABC transporter permease</fullName>
    </submittedName>
</protein>